<evidence type="ECO:0000313" key="3">
    <source>
        <dbReference type="Proteomes" id="UP001235094"/>
    </source>
</evidence>
<feature type="transmembrane region" description="Helical" evidence="1">
    <location>
        <begin position="112"/>
        <end position="133"/>
    </location>
</feature>
<organism evidence="2 3">
    <name type="scientific">Ancylobacter amanitiformis</name>
    <dbReference type="NCBI Taxonomy" id="217069"/>
    <lineage>
        <taxon>Bacteria</taxon>
        <taxon>Pseudomonadati</taxon>
        <taxon>Pseudomonadota</taxon>
        <taxon>Alphaproteobacteria</taxon>
        <taxon>Hyphomicrobiales</taxon>
        <taxon>Xanthobacteraceae</taxon>
        <taxon>Ancylobacter</taxon>
    </lineage>
</organism>
<dbReference type="RefSeq" id="WP_306890996.1">
    <property type="nucleotide sequence ID" value="NZ_JAUSVR010000011.1"/>
</dbReference>
<protein>
    <submittedName>
        <fullName evidence="2">VanZ family protein</fullName>
    </submittedName>
</protein>
<gene>
    <name evidence="2" type="ORF">QOZ99_003220</name>
</gene>
<sequence length="136" mass="14024">MAGKSEGTGVAIFHDRAAFTRALEWMSWLGALACLIALPLLALLPAGTIERTGAGKNIEHFIAYCGTGALLCFGLATPRRRLIGVLGLIALAGTLEYAQGFTATRSSELAQFIASSIGAATGFAVASVARALLRAS</sequence>
<feature type="transmembrane region" description="Helical" evidence="1">
    <location>
        <begin position="82"/>
        <end position="100"/>
    </location>
</feature>
<proteinExistence type="predicted"/>
<dbReference type="Proteomes" id="UP001235094">
    <property type="component" value="Unassembled WGS sequence"/>
</dbReference>
<keyword evidence="1" id="KW-1133">Transmembrane helix</keyword>
<keyword evidence="3" id="KW-1185">Reference proteome</keyword>
<dbReference type="EMBL" id="JAUSVR010000011">
    <property type="protein sequence ID" value="MDQ0512318.1"/>
    <property type="molecule type" value="Genomic_DNA"/>
</dbReference>
<name>A0ABU0LUC5_9HYPH</name>
<keyword evidence="1" id="KW-0812">Transmembrane</keyword>
<reference evidence="2 3" key="1">
    <citation type="submission" date="2023-07" db="EMBL/GenBank/DDBJ databases">
        <title>Genomic Encyclopedia of Type Strains, Phase IV (KMG-IV): sequencing the most valuable type-strain genomes for metagenomic binning, comparative biology and taxonomic classification.</title>
        <authorList>
            <person name="Goeker M."/>
        </authorList>
    </citation>
    <scope>NUCLEOTIDE SEQUENCE [LARGE SCALE GENOMIC DNA]</scope>
    <source>
        <strain evidence="2 3">DSM 15561</strain>
    </source>
</reference>
<comment type="caution">
    <text evidence="2">The sequence shown here is derived from an EMBL/GenBank/DDBJ whole genome shotgun (WGS) entry which is preliminary data.</text>
</comment>
<feature type="transmembrane region" description="Helical" evidence="1">
    <location>
        <begin position="58"/>
        <end position="76"/>
    </location>
</feature>
<evidence type="ECO:0000256" key="1">
    <source>
        <dbReference type="SAM" id="Phobius"/>
    </source>
</evidence>
<accession>A0ABU0LUC5</accession>
<feature type="transmembrane region" description="Helical" evidence="1">
    <location>
        <begin position="25"/>
        <end position="46"/>
    </location>
</feature>
<keyword evidence="1" id="KW-0472">Membrane</keyword>
<evidence type="ECO:0000313" key="2">
    <source>
        <dbReference type="EMBL" id="MDQ0512318.1"/>
    </source>
</evidence>